<dbReference type="Pfam" id="PF02674">
    <property type="entry name" value="Colicin_V"/>
    <property type="match status" value="1"/>
</dbReference>
<evidence type="ECO:0000313" key="7">
    <source>
        <dbReference type="Proteomes" id="UP000318093"/>
    </source>
</evidence>
<dbReference type="EMBL" id="VBAN01000075">
    <property type="protein sequence ID" value="TMI84175.1"/>
    <property type="molecule type" value="Genomic_DNA"/>
</dbReference>
<organism evidence="6 7">
    <name type="scientific">Candidatus Segetimicrobium genomatis</name>
    <dbReference type="NCBI Taxonomy" id="2569760"/>
    <lineage>
        <taxon>Bacteria</taxon>
        <taxon>Bacillati</taxon>
        <taxon>Candidatus Sysuimicrobiota</taxon>
        <taxon>Candidatus Sysuimicrobiia</taxon>
        <taxon>Candidatus Sysuimicrobiales</taxon>
        <taxon>Candidatus Segetimicrobiaceae</taxon>
        <taxon>Candidatus Segetimicrobium</taxon>
    </lineage>
</organism>
<dbReference type="InterPro" id="IPR003825">
    <property type="entry name" value="Colicin-V_CvpA"/>
</dbReference>
<comment type="subcellular location">
    <subcellularLocation>
        <location evidence="1">Membrane</location>
        <topology evidence="1">Multi-pass membrane protein</topology>
    </subcellularLocation>
</comment>
<evidence type="ECO:0000256" key="2">
    <source>
        <dbReference type="ARBA" id="ARBA00022692"/>
    </source>
</evidence>
<dbReference type="Proteomes" id="UP000318093">
    <property type="component" value="Unassembled WGS sequence"/>
</dbReference>
<sequence>MAATITVNWIDWLTLATVLVSVLRGTRYGVLAGVLDLLALIGAFLAASALYAHVVASLHKALFLPTEWAGFLAFVVIWLALYIAVGVLIRLMHAVKTAPVSEMLGGVMGGIRGVALMGAFLIIALASPFHDGFDSDAKQSPVAGFLLRGYESLIVNVAPSLSVHIPRIGPGGVLF</sequence>
<keyword evidence="2 5" id="KW-0812">Transmembrane</keyword>
<evidence type="ECO:0000256" key="3">
    <source>
        <dbReference type="ARBA" id="ARBA00022989"/>
    </source>
</evidence>
<reference evidence="6 7" key="1">
    <citation type="journal article" date="2019" name="Nat. Microbiol.">
        <title>Mediterranean grassland soil C-N compound turnover is dependent on rainfall and depth, and is mediated by genomically divergent microorganisms.</title>
        <authorList>
            <person name="Diamond S."/>
            <person name="Andeer P.F."/>
            <person name="Li Z."/>
            <person name="Crits-Christoph A."/>
            <person name="Burstein D."/>
            <person name="Anantharaman K."/>
            <person name="Lane K.R."/>
            <person name="Thomas B.C."/>
            <person name="Pan C."/>
            <person name="Northen T.R."/>
            <person name="Banfield J.F."/>
        </authorList>
    </citation>
    <scope>NUCLEOTIDE SEQUENCE [LARGE SCALE GENOMIC DNA]</scope>
    <source>
        <strain evidence="6">NP_6</strain>
    </source>
</reference>
<gene>
    <name evidence="6" type="ORF">E6H03_02410</name>
</gene>
<dbReference type="GO" id="GO:0016020">
    <property type="term" value="C:membrane"/>
    <property type="evidence" value="ECO:0007669"/>
    <property type="project" value="UniProtKB-SubCell"/>
</dbReference>
<protein>
    <submittedName>
        <fullName evidence="6">CvpA family protein</fullName>
    </submittedName>
</protein>
<feature type="transmembrane region" description="Helical" evidence="5">
    <location>
        <begin position="30"/>
        <end position="56"/>
    </location>
</feature>
<keyword evidence="4 5" id="KW-0472">Membrane</keyword>
<evidence type="ECO:0000313" key="6">
    <source>
        <dbReference type="EMBL" id="TMI84175.1"/>
    </source>
</evidence>
<dbReference type="PANTHER" id="PTHR37306:SF1">
    <property type="entry name" value="COLICIN V PRODUCTION PROTEIN"/>
    <property type="match status" value="1"/>
</dbReference>
<evidence type="ECO:0000256" key="4">
    <source>
        <dbReference type="ARBA" id="ARBA00023136"/>
    </source>
</evidence>
<proteinExistence type="predicted"/>
<keyword evidence="3 5" id="KW-1133">Transmembrane helix</keyword>
<comment type="caution">
    <text evidence="6">The sequence shown here is derived from an EMBL/GenBank/DDBJ whole genome shotgun (WGS) entry which is preliminary data.</text>
</comment>
<accession>A0A537JKV2</accession>
<feature type="transmembrane region" description="Helical" evidence="5">
    <location>
        <begin position="6"/>
        <end position="23"/>
    </location>
</feature>
<dbReference type="AlphaFoldDB" id="A0A537JKV2"/>
<feature type="transmembrane region" description="Helical" evidence="5">
    <location>
        <begin position="103"/>
        <end position="126"/>
    </location>
</feature>
<evidence type="ECO:0000256" key="5">
    <source>
        <dbReference type="SAM" id="Phobius"/>
    </source>
</evidence>
<evidence type="ECO:0000256" key="1">
    <source>
        <dbReference type="ARBA" id="ARBA00004141"/>
    </source>
</evidence>
<dbReference type="GO" id="GO:0009403">
    <property type="term" value="P:toxin biosynthetic process"/>
    <property type="evidence" value="ECO:0007669"/>
    <property type="project" value="InterPro"/>
</dbReference>
<dbReference type="PANTHER" id="PTHR37306">
    <property type="entry name" value="COLICIN V PRODUCTION PROTEIN"/>
    <property type="match status" value="1"/>
</dbReference>
<feature type="transmembrane region" description="Helical" evidence="5">
    <location>
        <begin position="68"/>
        <end position="91"/>
    </location>
</feature>
<name>A0A537JKV2_9BACT</name>